<sequence length="171" mass="19206">MEGVFDRIAWLKIFGLPVNLWNEENLSRIANEFGNVIEPVEILPSIQDMSLGNIGILTENKKRINDEVVVEINWKIFNVGVMESNYDWSPFSSGAVDTLEIYEAEEDVDIVSNIDNNMLEEGEINDINDGNEEGISETNLANESEAKKRGCQCRCHSDNGVSVGTRHRCGR</sequence>
<name>A0AAU9PLU2_9ASTR</name>
<protein>
    <recommendedName>
        <fullName evidence="3">DUF4283 domain-containing protein</fullName>
    </recommendedName>
</protein>
<dbReference type="AlphaFoldDB" id="A0AAU9PLU2"/>
<reference evidence="1 2" key="1">
    <citation type="submission" date="2022-01" db="EMBL/GenBank/DDBJ databases">
        <authorList>
            <person name="Xiong W."/>
            <person name="Schranz E."/>
        </authorList>
    </citation>
    <scope>NUCLEOTIDE SEQUENCE [LARGE SCALE GENOMIC DNA]</scope>
</reference>
<keyword evidence="2" id="KW-1185">Reference proteome</keyword>
<organism evidence="1 2">
    <name type="scientific">Lactuca virosa</name>
    <dbReference type="NCBI Taxonomy" id="75947"/>
    <lineage>
        <taxon>Eukaryota</taxon>
        <taxon>Viridiplantae</taxon>
        <taxon>Streptophyta</taxon>
        <taxon>Embryophyta</taxon>
        <taxon>Tracheophyta</taxon>
        <taxon>Spermatophyta</taxon>
        <taxon>Magnoliopsida</taxon>
        <taxon>eudicotyledons</taxon>
        <taxon>Gunneridae</taxon>
        <taxon>Pentapetalae</taxon>
        <taxon>asterids</taxon>
        <taxon>campanulids</taxon>
        <taxon>Asterales</taxon>
        <taxon>Asteraceae</taxon>
        <taxon>Cichorioideae</taxon>
        <taxon>Cichorieae</taxon>
        <taxon>Lactucinae</taxon>
        <taxon>Lactuca</taxon>
    </lineage>
</organism>
<evidence type="ECO:0008006" key="3">
    <source>
        <dbReference type="Google" id="ProtNLM"/>
    </source>
</evidence>
<gene>
    <name evidence="1" type="ORF">LVIROSA_LOCUS36705</name>
</gene>
<proteinExistence type="predicted"/>
<dbReference type="Proteomes" id="UP001157418">
    <property type="component" value="Unassembled WGS sequence"/>
</dbReference>
<evidence type="ECO:0000313" key="1">
    <source>
        <dbReference type="EMBL" id="CAH1451342.1"/>
    </source>
</evidence>
<dbReference type="PANTHER" id="PTHR34427">
    <property type="entry name" value="DUF4283 DOMAIN PROTEIN"/>
    <property type="match status" value="1"/>
</dbReference>
<evidence type="ECO:0000313" key="2">
    <source>
        <dbReference type="Proteomes" id="UP001157418"/>
    </source>
</evidence>
<accession>A0AAU9PLU2</accession>
<dbReference type="PANTHER" id="PTHR34427:SF5">
    <property type="entry name" value="DUF4283 DOMAIN-CONTAINING PROTEIN"/>
    <property type="match status" value="1"/>
</dbReference>
<comment type="caution">
    <text evidence="1">The sequence shown here is derived from an EMBL/GenBank/DDBJ whole genome shotgun (WGS) entry which is preliminary data.</text>
</comment>
<dbReference type="EMBL" id="CAKMRJ010005745">
    <property type="protein sequence ID" value="CAH1451342.1"/>
    <property type="molecule type" value="Genomic_DNA"/>
</dbReference>